<evidence type="ECO:0000313" key="2">
    <source>
        <dbReference type="EMBL" id="CAI9279422.1"/>
    </source>
</evidence>
<gene>
    <name evidence="2" type="ORF">LSALG_LOCUS19222</name>
</gene>
<dbReference type="Proteomes" id="UP001177003">
    <property type="component" value="Chromosome 4"/>
</dbReference>
<feature type="compositionally biased region" description="Low complexity" evidence="1">
    <location>
        <begin position="170"/>
        <end position="179"/>
    </location>
</feature>
<feature type="region of interest" description="Disordered" evidence="1">
    <location>
        <begin position="77"/>
        <end position="102"/>
    </location>
</feature>
<keyword evidence="3" id="KW-1185">Reference proteome</keyword>
<evidence type="ECO:0000313" key="3">
    <source>
        <dbReference type="Proteomes" id="UP001177003"/>
    </source>
</evidence>
<feature type="compositionally biased region" description="Acidic residues" evidence="1">
    <location>
        <begin position="131"/>
        <end position="140"/>
    </location>
</feature>
<protein>
    <submittedName>
        <fullName evidence="2">Uncharacterized protein</fullName>
    </submittedName>
</protein>
<feature type="compositionally biased region" description="Pro residues" evidence="1">
    <location>
        <begin position="145"/>
        <end position="169"/>
    </location>
</feature>
<name>A0AA35YT37_LACSI</name>
<dbReference type="EMBL" id="OX465080">
    <property type="protein sequence ID" value="CAI9279422.1"/>
    <property type="molecule type" value="Genomic_DNA"/>
</dbReference>
<organism evidence="2 3">
    <name type="scientific">Lactuca saligna</name>
    <name type="common">Willowleaf lettuce</name>
    <dbReference type="NCBI Taxonomy" id="75948"/>
    <lineage>
        <taxon>Eukaryota</taxon>
        <taxon>Viridiplantae</taxon>
        <taxon>Streptophyta</taxon>
        <taxon>Embryophyta</taxon>
        <taxon>Tracheophyta</taxon>
        <taxon>Spermatophyta</taxon>
        <taxon>Magnoliopsida</taxon>
        <taxon>eudicotyledons</taxon>
        <taxon>Gunneridae</taxon>
        <taxon>Pentapetalae</taxon>
        <taxon>asterids</taxon>
        <taxon>campanulids</taxon>
        <taxon>Asterales</taxon>
        <taxon>Asteraceae</taxon>
        <taxon>Cichorioideae</taxon>
        <taxon>Cichorieae</taxon>
        <taxon>Lactucinae</taxon>
        <taxon>Lactuca</taxon>
    </lineage>
</organism>
<dbReference type="AlphaFoldDB" id="A0AA35YT37"/>
<accession>A0AA35YT37</accession>
<reference evidence="2" key="1">
    <citation type="submission" date="2023-04" db="EMBL/GenBank/DDBJ databases">
        <authorList>
            <person name="Vijverberg K."/>
            <person name="Xiong W."/>
            <person name="Schranz E."/>
        </authorList>
    </citation>
    <scope>NUCLEOTIDE SEQUENCE</scope>
</reference>
<feature type="compositionally biased region" description="Acidic residues" evidence="1">
    <location>
        <begin position="77"/>
        <end position="96"/>
    </location>
</feature>
<sequence length="204" mass="22657">MIDGITGNKKPVYVPYPRWFGLMLYHEEGNVGSHGIIIPIAALSSKIIYVTPPEDVFLITKKMKKLIEKPYVVEFFDSQEDNDENSDEEDPNDEGADQEKDVEIEITHYLGRRLYKVVKDVAEMKRFMDLGDDDTNDMVIDESPPNSPDDNPPPPPPPLPSSNPTPPLLPSTSLPRTPSAHFGSPPLSDASRKGGIIKGFLISN</sequence>
<proteinExistence type="predicted"/>
<feature type="region of interest" description="Disordered" evidence="1">
    <location>
        <begin position="131"/>
        <end position="195"/>
    </location>
</feature>
<evidence type="ECO:0000256" key="1">
    <source>
        <dbReference type="SAM" id="MobiDB-lite"/>
    </source>
</evidence>